<comment type="caution">
    <text evidence="1">The sequence shown here is derived from an EMBL/GenBank/DDBJ whole genome shotgun (WGS) entry which is preliminary data.</text>
</comment>
<dbReference type="InterPro" id="IPR029058">
    <property type="entry name" value="AB_hydrolase_fold"/>
</dbReference>
<dbReference type="RefSeq" id="WP_038196608.1">
    <property type="nucleotide sequence ID" value="NZ_CAWLXS010000252.1"/>
</dbReference>
<dbReference type="HOGENOM" id="CLU_1123681_0_0_6"/>
<organism evidence="1">
    <name type="scientific">Xenorhabdus bovienii str. kraussei Becker Underwood</name>
    <dbReference type="NCBI Taxonomy" id="1398204"/>
    <lineage>
        <taxon>Bacteria</taxon>
        <taxon>Pseudomonadati</taxon>
        <taxon>Pseudomonadota</taxon>
        <taxon>Gammaproteobacteria</taxon>
        <taxon>Enterobacterales</taxon>
        <taxon>Morganellaceae</taxon>
        <taxon>Xenorhabdus</taxon>
    </lineage>
</organism>
<dbReference type="Gene3D" id="3.40.50.1820">
    <property type="entry name" value="alpha/beta hydrolase"/>
    <property type="match status" value="2"/>
</dbReference>
<reference evidence="1" key="1">
    <citation type="submission" date="2013-07" db="EMBL/GenBank/DDBJ databases">
        <title>Sub-species coevolution in mutualistic symbiosis.</title>
        <authorList>
            <person name="Murfin K."/>
            <person name="Klassen J."/>
            <person name="Lee M."/>
            <person name="Forst S."/>
            <person name="Stock P."/>
            <person name="Goodrich-Blair H."/>
        </authorList>
    </citation>
    <scope>NUCLEOTIDE SEQUENCE [LARGE SCALE GENOMIC DNA]</scope>
    <source>
        <strain evidence="1">Kraussei Becker Underwood</strain>
    </source>
</reference>
<proteinExistence type="predicted"/>
<evidence type="ECO:0000313" key="1">
    <source>
        <dbReference type="EMBL" id="CDH24237.1"/>
    </source>
</evidence>
<accession>A0A077PUB7</accession>
<dbReference type="Proteomes" id="UP000028493">
    <property type="component" value="Unassembled WGS sequence"/>
</dbReference>
<keyword evidence="1" id="KW-0378">Hydrolase</keyword>
<name>A0A077PUB7_XENBV</name>
<protein>
    <submittedName>
        <fullName evidence="1">Putative esterase/hydrolase</fullName>
    </submittedName>
</protein>
<sequence length="234" mass="25249">MGNRFVTKTALLGSDVNFEVTILQAESAARCVLFVTGLGGNPLRHLGLLQTFAEHGISVVAPHFEMLASSIPTKAELLERSRRLTLAAKTYCSPGISIAGVGHSIGTVILLMQVGAEASTLAGDRLKLGRELTLDRLVLFTPPTDFFRRPGSLTSVNVPIQVWAAGKDAITPPAQTVFLKETIGDQTQIDVHLVEDAGHFTFMNELPPYVTDPHPDRSAFLLSLGDEVSRFLTT</sequence>
<dbReference type="EMBL" id="CBSZ010000177">
    <property type="protein sequence ID" value="CDH24237.1"/>
    <property type="molecule type" value="Genomic_DNA"/>
</dbReference>
<gene>
    <name evidence="1" type="ORF">XBKB1_2580003</name>
</gene>
<dbReference type="SUPFAM" id="SSF53474">
    <property type="entry name" value="alpha/beta-Hydrolases"/>
    <property type="match status" value="1"/>
</dbReference>
<dbReference type="AlphaFoldDB" id="A0A077PUB7"/>
<dbReference type="GO" id="GO:0016787">
    <property type="term" value="F:hydrolase activity"/>
    <property type="evidence" value="ECO:0007669"/>
    <property type="project" value="UniProtKB-KW"/>
</dbReference>